<feature type="transmembrane region" description="Helical" evidence="1">
    <location>
        <begin position="39"/>
        <end position="60"/>
    </location>
</feature>
<feature type="transmembrane region" description="Helical" evidence="1">
    <location>
        <begin position="179"/>
        <end position="197"/>
    </location>
</feature>
<keyword evidence="1" id="KW-0812">Transmembrane</keyword>
<dbReference type="RefSeq" id="WP_344669012.1">
    <property type="nucleotide sequence ID" value="NZ_BAAAQN010000042.1"/>
</dbReference>
<organism evidence="2 3">
    <name type="scientific">Catenulispora yoronensis</name>
    <dbReference type="NCBI Taxonomy" id="450799"/>
    <lineage>
        <taxon>Bacteria</taxon>
        <taxon>Bacillati</taxon>
        <taxon>Actinomycetota</taxon>
        <taxon>Actinomycetes</taxon>
        <taxon>Catenulisporales</taxon>
        <taxon>Catenulisporaceae</taxon>
        <taxon>Catenulispora</taxon>
    </lineage>
</organism>
<keyword evidence="1" id="KW-1133">Transmembrane helix</keyword>
<evidence type="ECO:0008006" key="4">
    <source>
        <dbReference type="Google" id="ProtNLM"/>
    </source>
</evidence>
<name>A0ABN2V0N0_9ACTN</name>
<dbReference type="EMBL" id="BAAAQN010000042">
    <property type="protein sequence ID" value="GAA2047038.1"/>
    <property type="molecule type" value="Genomic_DNA"/>
</dbReference>
<evidence type="ECO:0000313" key="2">
    <source>
        <dbReference type="EMBL" id="GAA2047038.1"/>
    </source>
</evidence>
<feature type="transmembrane region" description="Helical" evidence="1">
    <location>
        <begin position="209"/>
        <end position="227"/>
    </location>
</feature>
<dbReference type="InterPro" id="IPR025333">
    <property type="entry name" value="DUF4239"/>
</dbReference>
<protein>
    <recommendedName>
        <fullName evidence="4">DUF4239 domain-containing protein</fullName>
    </recommendedName>
</protein>
<sequence>MMWFWALVSLAVGVAIAVALSTLLGRSERASSGTYNPQALSVIGSALLSSFILVTAFLIAGTWSTYNTDRQHTYDEARAATTAYWLAGKLPPTDRDRVRGELTTYVHQVISKDWPAMGDHQTSDQAYATLDGLRADVAAIHSADATAEKKRSDLAASLDDIYSKRLIRAADVNYDMPKLLYVALIIAALLLIAYPPLVGLTANGRNVVLLSGLGAMVGLGIFIVVALSHPYSEPLTIQPSAFRHALERFGQIDG</sequence>
<gene>
    <name evidence="2" type="ORF">GCM10009839_59800</name>
</gene>
<evidence type="ECO:0000256" key="1">
    <source>
        <dbReference type="SAM" id="Phobius"/>
    </source>
</evidence>
<keyword evidence="1" id="KW-0472">Membrane</keyword>
<reference evidence="2 3" key="1">
    <citation type="journal article" date="2019" name="Int. J. Syst. Evol. Microbiol.">
        <title>The Global Catalogue of Microorganisms (GCM) 10K type strain sequencing project: providing services to taxonomists for standard genome sequencing and annotation.</title>
        <authorList>
            <consortium name="The Broad Institute Genomics Platform"/>
            <consortium name="The Broad Institute Genome Sequencing Center for Infectious Disease"/>
            <person name="Wu L."/>
            <person name="Ma J."/>
        </authorList>
    </citation>
    <scope>NUCLEOTIDE SEQUENCE [LARGE SCALE GENOMIC DNA]</scope>
    <source>
        <strain evidence="2 3">JCM 16014</strain>
    </source>
</reference>
<proteinExistence type="predicted"/>
<dbReference type="Proteomes" id="UP001500751">
    <property type="component" value="Unassembled WGS sequence"/>
</dbReference>
<comment type="caution">
    <text evidence="2">The sequence shown here is derived from an EMBL/GenBank/DDBJ whole genome shotgun (WGS) entry which is preliminary data.</text>
</comment>
<keyword evidence="3" id="KW-1185">Reference proteome</keyword>
<evidence type="ECO:0000313" key="3">
    <source>
        <dbReference type="Proteomes" id="UP001500751"/>
    </source>
</evidence>
<accession>A0ABN2V0N0</accession>
<dbReference type="Pfam" id="PF14023">
    <property type="entry name" value="Bestrophin-like"/>
    <property type="match status" value="1"/>
</dbReference>